<comment type="caution">
    <text evidence="2">The sequence shown here is derived from an EMBL/GenBank/DDBJ whole genome shotgun (WGS) entry which is preliminary data.</text>
</comment>
<proteinExistence type="predicted"/>
<dbReference type="InterPro" id="IPR019734">
    <property type="entry name" value="TPR_rpt"/>
</dbReference>
<dbReference type="Proteomes" id="UP000198647">
    <property type="component" value="Unassembled WGS sequence"/>
</dbReference>
<dbReference type="InterPro" id="IPR011990">
    <property type="entry name" value="TPR-like_helical_dom_sf"/>
</dbReference>
<evidence type="ECO:0000256" key="1">
    <source>
        <dbReference type="PROSITE-ProRule" id="PRU00339"/>
    </source>
</evidence>
<evidence type="ECO:0008006" key="4">
    <source>
        <dbReference type="Google" id="ProtNLM"/>
    </source>
</evidence>
<reference evidence="2 3" key="1">
    <citation type="submission" date="2016-10" db="EMBL/GenBank/DDBJ databases">
        <authorList>
            <person name="Varghese N."/>
            <person name="Submissions S."/>
        </authorList>
    </citation>
    <scope>NUCLEOTIDE SEQUENCE [LARGE SCALE GENOMIC DNA]</scope>
    <source>
        <strain evidence="2 3">DSM 20748</strain>
    </source>
</reference>
<protein>
    <recommendedName>
        <fullName evidence="4">Tetratricopeptide repeat-containing protein</fullName>
    </recommendedName>
</protein>
<name>A0A1H3HVI0_9BACI</name>
<accession>A0A1H3HVI0</accession>
<evidence type="ECO:0000313" key="3">
    <source>
        <dbReference type="Proteomes" id="UP000198647"/>
    </source>
</evidence>
<keyword evidence="3" id="KW-1185">Reference proteome</keyword>
<feature type="repeat" description="TPR" evidence="1">
    <location>
        <begin position="384"/>
        <end position="417"/>
    </location>
</feature>
<sequence length="452" mass="53270">MNEQEWILSQNKDKRVIEPLRAVYYERAQIVEAVQGRSMYYLFFYKEQYVTAVQAKKIKYNSFIGRAFRYGLVCEAPHPLIDHLNISGRFPASTYNSLLQHLSGKYTNQEQAYILTFLESFLPKKKLLQEIKTLFYEVRRQGKMFHSYRIIRLLMDFAPRHRFVKELSHDLQFQKFEEIYDLPAEQLWEKDPLYAEKYLFHNRDESLLSMLSSETPLEITAFRLLLRQENPIVPGEYEFKLESAFSPGERLRILEHALELSPEDGEVKQLLFSGYLAAQRLNDAFLLTGRQEMALGIRERGMVEDVLLSEKTGLTSLSAWGSFLQEILKHDTKEEIPLLKALIRNTLPHYSPGEIRDILDSRAEAEAEELKEKLSFMEMWEEDLDRMEELGALYYEFDWKEKALECFQYASEMSPEKIGPVQWLAKIYKELGKEKEAASYRELEKQIRKLSL</sequence>
<keyword evidence="1" id="KW-0802">TPR repeat</keyword>
<dbReference type="Gene3D" id="1.25.40.10">
    <property type="entry name" value="Tetratricopeptide repeat domain"/>
    <property type="match status" value="1"/>
</dbReference>
<evidence type="ECO:0000313" key="2">
    <source>
        <dbReference type="EMBL" id="SDY19506.1"/>
    </source>
</evidence>
<dbReference type="SUPFAM" id="SSF48452">
    <property type="entry name" value="TPR-like"/>
    <property type="match status" value="1"/>
</dbReference>
<gene>
    <name evidence="2" type="ORF">SAMN04488081_2300</name>
</gene>
<dbReference type="RefSeq" id="WP_093107857.1">
    <property type="nucleotide sequence ID" value="NZ_FNOS01000006.1"/>
</dbReference>
<organism evidence="2 3">
    <name type="scientific">Salimicrobium album</name>
    <dbReference type="NCBI Taxonomy" id="50717"/>
    <lineage>
        <taxon>Bacteria</taxon>
        <taxon>Bacillati</taxon>
        <taxon>Bacillota</taxon>
        <taxon>Bacilli</taxon>
        <taxon>Bacillales</taxon>
        <taxon>Bacillaceae</taxon>
        <taxon>Salimicrobium</taxon>
    </lineage>
</organism>
<dbReference type="PROSITE" id="PS50005">
    <property type="entry name" value="TPR"/>
    <property type="match status" value="1"/>
</dbReference>
<dbReference type="EMBL" id="FNOS01000006">
    <property type="protein sequence ID" value="SDY19506.1"/>
    <property type="molecule type" value="Genomic_DNA"/>
</dbReference>